<keyword evidence="3" id="KW-1185">Reference proteome</keyword>
<gene>
    <name evidence="2" type="ORF">ACFSUL_19955</name>
</gene>
<evidence type="ECO:0000256" key="1">
    <source>
        <dbReference type="SAM" id="MobiDB-lite"/>
    </source>
</evidence>
<evidence type="ECO:0000313" key="2">
    <source>
        <dbReference type="EMBL" id="MFD2683024.1"/>
    </source>
</evidence>
<dbReference type="Proteomes" id="UP001597506">
    <property type="component" value="Unassembled WGS sequence"/>
</dbReference>
<organism evidence="2 3">
    <name type="scientific">Bacillus seohaeanensis</name>
    <dbReference type="NCBI Taxonomy" id="284580"/>
    <lineage>
        <taxon>Bacteria</taxon>
        <taxon>Bacillati</taxon>
        <taxon>Bacillota</taxon>
        <taxon>Bacilli</taxon>
        <taxon>Bacillales</taxon>
        <taxon>Bacillaceae</taxon>
        <taxon>Bacillus</taxon>
    </lineage>
</organism>
<dbReference type="RefSeq" id="WP_377937943.1">
    <property type="nucleotide sequence ID" value="NZ_JBHUMF010000033.1"/>
</dbReference>
<reference evidence="3" key="1">
    <citation type="journal article" date="2019" name="Int. J. Syst. Evol. Microbiol.">
        <title>The Global Catalogue of Microorganisms (GCM) 10K type strain sequencing project: providing services to taxonomists for standard genome sequencing and annotation.</title>
        <authorList>
            <consortium name="The Broad Institute Genomics Platform"/>
            <consortium name="The Broad Institute Genome Sequencing Center for Infectious Disease"/>
            <person name="Wu L."/>
            <person name="Ma J."/>
        </authorList>
    </citation>
    <scope>NUCLEOTIDE SEQUENCE [LARGE SCALE GENOMIC DNA]</scope>
    <source>
        <strain evidence="3">KCTC 3913</strain>
    </source>
</reference>
<proteinExistence type="predicted"/>
<protein>
    <submittedName>
        <fullName evidence="2">Transporter</fullName>
    </submittedName>
</protein>
<evidence type="ECO:0000313" key="3">
    <source>
        <dbReference type="Proteomes" id="UP001597506"/>
    </source>
</evidence>
<dbReference type="EMBL" id="JBHUMF010000033">
    <property type="protein sequence ID" value="MFD2683024.1"/>
    <property type="molecule type" value="Genomic_DNA"/>
</dbReference>
<feature type="region of interest" description="Disordered" evidence="1">
    <location>
        <begin position="11"/>
        <end position="91"/>
    </location>
</feature>
<comment type="caution">
    <text evidence="2">The sequence shown here is derived from an EMBL/GenBank/DDBJ whole genome shotgun (WGS) entry which is preliminary data.</text>
</comment>
<feature type="compositionally biased region" description="Gly residues" evidence="1">
    <location>
        <begin position="38"/>
        <end position="50"/>
    </location>
</feature>
<feature type="compositionally biased region" description="Low complexity" evidence="1">
    <location>
        <begin position="11"/>
        <end position="37"/>
    </location>
</feature>
<name>A0ABW5RX26_9BACI</name>
<sequence>MYDDRQFNFFPFNPGGNQQNPPGFPGGNQTNFPNFPGFPGGNQGFPGGNQGFPDFPPPGQQTGGQNQPPGPPPNIQPTLSTTQGGPSTKAVDPGSIRGCLYRYTYMWLRGRQRFWFYPTYVGRRSVSGWRWYGYRWVYYGVDLDRVESFQCY</sequence>
<accession>A0ABW5RX26</accession>